<evidence type="ECO:0000313" key="3">
    <source>
        <dbReference type="Proteomes" id="UP000703269"/>
    </source>
</evidence>
<sequence length="150" mass="16838">MDASHPRAYRSATAARRRWHIRTPVDHTRKTADSSPPPASSVRRPRLFLCARSQLRPFMASRASARSRRRTHFSTHALRTVARRSWSLCGAPNHIARRTARISFPVNRSSTFAAPSHAQLCGGRRTGSASGNRPSDRCSRNRTHSWCPQG</sequence>
<proteinExistence type="predicted"/>
<organism evidence="2 3">
    <name type="scientific">Phanerochaete sordida</name>
    <dbReference type="NCBI Taxonomy" id="48140"/>
    <lineage>
        <taxon>Eukaryota</taxon>
        <taxon>Fungi</taxon>
        <taxon>Dikarya</taxon>
        <taxon>Basidiomycota</taxon>
        <taxon>Agaricomycotina</taxon>
        <taxon>Agaricomycetes</taxon>
        <taxon>Polyporales</taxon>
        <taxon>Phanerochaetaceae</taxon>
        <taxon>Phanerochaete</taxon>
    </lineage>
</organism>
<gene>
    <name evidence="2" type="ORF">PsYK624_166020</name>
</gene>
<evidence type="ECO:0000313" key="2">
    <source>
        <dbReference type="EMBL" id="GJF00317.1"/>
    </source>
</evidence>
<dbReference type="EMBL" id="BPQB01000145">
    <property type="protein sequence ID" value="GJF00317.1"/>
    <property type="molecule type" value="Genomic_DNA"/>
</dbReference>
<feature type="region of interest" description="Disordered" evidence="1">
    <location>
        <begin position="1"/>
        <end position="43"/>
    </location>
</feature>
<reference evidence="2 3" key="1">
    <citation type="submission" date="2021-08" db="EMBL/GenBank/DDBJ databases">
        <title>Draft Genome Sequence of Phanerochaete sordida strain YK-624.</title>
        <authorList>
            <person name="Mori T."/>
            <person name="Dohra H."/>
            <person name="Suzuki T."/>
            <person name="Kawagishi H."/>
            <person name="Hirai H."/>
        </authorList>
    </citation>
    <scope>NUCLEOTIDE SEQUENCE [LARGE SCALE GENOMIC DNA]</scope>
    <source>
        <strain evidence="2 3">YK-624</strain>
    </source>
</reference>
<feature type="compositionally biased region" description="Basic and acidic residues" evidence="1">
    <location>
        <begin position="23"/>
        <end position="32"/>
    </location>
</feature>
<evidence type="ECO:0000256" key="1">
    <source>
        <dbReference type="SAM" id="MobiDB-lite"/>
    </source>
</evidence>
<keyword evidence="3" id="KW-1185">Reference proteome</keyword>
<accession>A0A9P3LM89</accession>
<comment type="caution">
    <text evidence="2">The sequence shown here is derived from an EMBL/GenBank/DDBJ whole genome shotgun (WGS) entry which is preliminary data.</text>
</comment>
<protein>
    <submittedName>
        <fullName evidence="2">Uncharacterized protein</fullName>
    </submittedName>
</protein>
<feature type="region of interest" description="Disordered" evidence="1">
    <location>
        <begin position="117"/>
        <end position="150"/>
    </location>
</feature>
<dbReference type="AlphaFoldDB" id="A0A9P3LM89"/>
<name>A0A9P3LM89_9APHY</name>
<dbReference type="Proteomes" id="UP000703269">
    <property type="component" value="Unassembled WGS sequence"/>
</dbReference>